<comment type="caution">
    <text evidence="2">The sequence shown here is derived from an EMBL/GenBank/DDBJ whole genome shotgun (WGS) entry which is preliminary data.</text>
</comment>
<proteinExistence type="predicted"/>
<evidence type="ECO:0000313" key="3">
    <source>
        <dbReference type="Proteomes" id="UP000188320"/>
    </source>
</evidence>
<protein>
    <submittedName>
        <fullName evidence="2">Dynein heavy chain, cytoplasmic</fullName>
    </submittedName>
</protein>
<organism evidence="2 3">
    <name type="scientific">Zancudomyces culisetae</name>
    <name type="common">Gut fungus</name>
    <name type="synonym">Smittium culisetae</name>
    <dbReference type="NCBI Taxonomy" id="1213189"/>
    <lineage>
        <taxon>Eukaryota</taxon>
        <taxon>Fungi</taxon>
        <taxon>Fungi incertae sedis</taxon>
        <taxon>Zoopagomycota</taxon>
        <taxon>Kickxellomycotina</taxon>
        <taxon>Harpellomycetes</taxon>
        <taxon>Harpellales</taxon>
        <taxon>Legeriomycetaceae</taxon>
        <taxon>Zancudomyces</taxon>
    </lineage>
</organism>
<dbReference type="AlphaFoldDB" id="A0A1R1PX57"/>
<reference evidence="3" key="1">
    <citation type="submission" date="2017-01" db="EMBL/GenBank/DDBJ databases">
        <authorList>
            <person name="Wang Y."/>
            <person name="White M."/>
            <person name="Kvist S."/>
            <person name="Moncalvo J.-M."/>
        </authorList>
    </citation>
    <scope>NUCLEOTIDE SEQUENCE [LARGE SCALE GENOMIC DNA]</scope>
    <source>
        <strain evidence="3">COL-18-3</strain>
    </source>
</reference>
<gene>
    <name evidence="2" type="ORF">AX774_g907</name>
</gene>
<sequence>METSFSPITSTQLGELDPITLCDIKPVIRYIETVTTALLGGDNGDDSILSLLELPESQDKCQQFIRDPQTPALYIIKEIDDSKEQEKEDELDDDGALARISYTTSTELEWTKKMMGAVVLIKRSAVLEGNLSLSSQLQPSDDMALDPLDALDDTEKGRSDKEKGQKMLMGTQTPYEAMHSLIHYGVTPYFNAFVNARQRVEAENEKEDKGRVVRKEIGAFIDKLAAKCRDSGTIIGS</sequence>
<feature type="region of interest" description="Disordered" evidence="1">
    <location>
        <begin position="136"/>
        <end position="168"/>
    </location>
</feature>
<feature type="compositionally biased region" description="Basic and acidic residues" evidence="1">
    <location>
        <begin position="153"/>
        <end position="165"/>
    </location>
</feature>
<evidence type="ECO:0000313" key="2">
    <source>
        <dbReference type="EMBL" id="OMH85518.1"/>
    </source>
</evidence>
<dbReference type="OrthoDB" id="447173at2759"/>
<accession>A0A1R1PX57</accession>
<feature type="compositionally biased region" description="Low complexity" evidence="1">
    <location>
        <begin position="136"/>
        <end position="148"/>
    </location>
</feature>
<dbReference type="Proteomes" id="UP000188320">
    <property type="component" value="Unassembled WGS sequence"/>
</dbReference>
<name>A0A1R1PX57_ZANCU</name>
<dbReference type="EMBL" id="LSSK01000073">
    <property type="protein sequence ID" value="OMH85518.1"/>
    <property type="molecule type" value="Genomic_DNA"/>
</dbReference>
<evidence type="ECO:0000256" key="1">
    <source>
        <dbReference type="SAM" id="MobiDB-lite"/>
    </source>
</evidence>
<keyword evidence="3" id="KW-1185">Reference proteome</keyword>